<accession>A0A154PHK7</accession>
<reference evidence="1 2" key="1">
    <citation type="submission" date="2015-07" db="EMBL/GenBank/DDBJ databases">
        <title>The genome of Dufourea novaeangliae.</title>
        <authorList>
            <person name="Pan H."/>
            <person name="Kapheim K."/>
        </authorList>
    </citation>
    <scope>NUCLEOTIDE SEQUENCE [LARGE SCALE GENOMIC DNA]</scope>
    <source>
        <strain evidence="1">0120121106</strain>
        <tissue evidence="1">Whole body</tissue>
    </source>
</reference>
<sequence length="117" mass="12682">MPWTEKSAELDGPSTCPGAGTGILARSLAKEEKRECKRPKGAAALHNQIPRRCSRMRSTPMDRGGHRGGRLLARIPRAREDSEKCAPLTPPACVLPLAPVIRGSTVSKKSPLAEFRE</sequence>
<evidence type="ECO:0000313" key="2">
    <source>
        <dbReference type="Proteomes" id="UP000076502"/>
    </source>
</evidence>
<dbReference type="EMBL" id="KQ434908">
    <property type="protein sequence ID" value="KZC11335.1"/>
    <property type="molecule type" value="Genomic_DNA"/>
</dbReference>
<gene>
    <name evidence="1" type="ORF">WN55_02570</name>
</gene>
<name>A0A154PHK7_DUFNO</name>
<proteinExistence type="predicted"/>
<keyword evidence="2" id="KW-1185">Reference proteome</keyword>
<dbReference type="AlphaFoldDB" id="A0A154PHK7"/>
<protein>
    <submittedName>
        <fullName evidence="1">Uncharacterized protein</fullName>
    </submittedName>
</protein>
<evidence type="ECO:0000313" key="1">
    <source>
        <dbReference type="EMBL" id="KZC11335.1"/>
    </source>
</evidence>
<organism evidence="1 2">
    <name type="scientific">Dufourea novaeangliae</name>
    <name type="common">Sweat bee</name>
    <dbReference type="NCBI Taxonomy" id="178035"/>
    <lineage>
        <taxon>Eukaryota</taxon>
        <taxon>Metazoa</taxon>
        <taxon>Ecdysozoa</taxon>
        <taxon>Arthropoda</taxon>
        <taxon>Hexapoda</taxon>
        <taxon>Insecta</taxon>
        <taxon>Pterygota</taxon>
        <taxon>Neoptera</taxon>
        <taxon>Endopterygota</taxon>
        <taxon>Hymenoptera</taxon>
        <taxon>Apocrita</taxon>
        <taxon>Aculeata</taxon>
        <taxon>Apoidea</taxon>
        <taxon>Anthophila</taxon>
        <taxon>Halictidae</taxon>
        <taxon>Rophitinae</taxon>
        <taxon>Dufourea</taxon>
    </lineage>
</organism>
<dbReference type="Proteomes" id="UP000076502">
    <property type="component" value="Unassembled WGS sequence"/>
</dbReference>